<organism evidence="6 9">
    <name type="scientific">Vibrio parahaemolyticus</name>
    <dbReference type="NCBI Taxonomy" id="670"/>
    <lineage>
        <taxon>Bacteria</taxon>
        <taxon>Pseudomonadati</taxon>
        <taxon>Pseudomonadota</taxon>
        <taxon>Gammaproteobacteria</taxon>
        <taxon>Vibrionales</taxon>
        <taxon>Vibrionaceae</taxon>
        <taxon>Vibrio</taxon>
    </lineage>
</organism>
<dbReference type="PANTHER" id="PTHR12154:SF4">
    <property type="entry name" value="UDP-N-ACETYLGLUCOSAMINE TRANSFERASE SUBUNIT ALG14 HOMOLOG"/>
    <property type="match status" value="1"/>
</dbReference>
<dbReference type="GO" id="GO:0006488">
    <property type="term" value="P:dolichol-linked oligosaccharide biosynthetic process"/>
    <property type="evidence" value="ECO:0007669"/>
    <property type="project" value="InterPro"/>
</dbReference>
<dbReference type="AlphaFoldDB" id="A0A658HBQ8"/>
<proteinExistence type="predicted"/>
<dbReference type="EMBL" id="JABCLB010002612">
    <property type="protein sequence ID" value="NMU87250.1"/>
    <property type="molecule type" value="Genomic_DNA"/>
</dbReference>
<dbReference type="Gene3D" id="3.40.50.2000">
    <property type="entry name" value="Glycogen Phosphorylase B"/>
    <property type="match status" value="1"/>
</dbReference>
<sequence>MSCSKSILFCYGVGGHNSQMNRLVERLKPHLENAKLISLSDKKDAPDWADEHYVCGELRSKHRHIDSLLNTGPAKIVTCLIKIRRNHHIHSVVSTGPGICIVAALFYKIMGAKIVHVETWSRFKTRSLTGRIMYKLADKFYVQNESLVRLYPNAIYAGLL</sequence>
<name>A0A658HBQ8_VIBPH</name>
<dbReference type="EMBL" id="VRMQ01000004">
    <property type="protein sequence ID" value="TXN15021.1"/>
    <property type="molecule type" value="Genomic_DNA"/>
</dbReference>
<dbReference type="InterPro" id="IPR013969">
    <property type="entry name" value="Oligosacch_biosynth_Alg14"/>
</dbReference>
<evidence type="ECO:0000313" key="9">
    <source>
        <dbReference type="Proteomes" id="UP000518904"/>
    </source>
</evidence>
<keyword evidence="5" id="KW-0472">Membrane</keyword>
<evidence type="ECO:0000256" key="2">
    <source>
        <dbReference type="ARBA" id="ARBA00022692"/>
    </source>
</evidence>
<evidence type="ECO:0000256" key="3">
    <source>
        <dbReference type="ARBA" id="ARBA00022824"/>
    </source>
</evidence>
<keyword evidence="4" id="KW-1133">Transmembrane helix</keyword>
<keyword evidence="3" id="KW-0256">Endoplasmic reticulum</keyword>
<evidence type="ECO:0000313" key="6">
    <source>
        <dbReference type="EMBL" id="NMU87250.1"/>
    </source>
</evidence>
<reference evidence="6 9" key="2">
    <citation type="submission" date="2020-04" db="EMBL/GenBank/DDBJ databases">
        <title>Whole-genome sequencing of Vibrio spp. from China reveals different genetic environments of blaCTX-M-14 among diverse lineages.</title>
        <authorList>
            <person name="Zheng Z."/>
            <person name="Ye L."/>
            <person name="Chen S."/>
        </authorList>
    </citation>
    <scope>NUCLEOTIDE SEQUENCE [LARGE SCALE GENOMIC DNA]</scope>
    <source>
        <strain evidence="6 9">Vb0551</strain>
    </source>
</reference>
<evidence type="ECO:0000256" key="5">
    <source>
        <dbReference type="ARBA" id="ARBA00023136"/>
    </source>
</evidence>
<evidence type="ECO:0000313" key="7">
    <source>
        <dbReference type="EMBL" id="TXN15021.1"/>
    </source>
</evidence>
<dbReference type="NCBIfam" id="NF041549">
    <property type="entry name" value="PssD"/>
    <property type="match status" value="1"/>
</dbReference>
<dbReference type="Pfam" id="PF08660">
    <property type="entry name" value="Alg14"/>
    <property type="match status" value="1"/>
</dbReference>
<protein>
    <submittedName>
        <fullName evidence="6">Polysaccharide biosynthesis protein</fullName>
    </submittedName>
</protein>
<keyword evidence="2" id="KW-0812">Transmembrane</keyword>
<evidence type="ECO:0000256" key="1">
    <source>
        <dbReference type="ARBA" id="ARBA00004389"/>
    </source>
</evidence>
<accession>A0A658HBQ8</accession>
<dbReference type="Proteomes" id="UP000321504">
    <property type="component" value="Unassembled WGS sequence"/>
</dbReference>
<gene>
    <name evidence="7" type="ORF">FVP01_18750</name>
    <name evidence="6" type="ORF">HKB16_30860</name>
</gene>
<dbReference type="RefSeq" id="WP_025500310.1">
    <property type="nucleotide sequence ID" value="NZ_CAJDZF010000035.1"/>
</dbReference>
<comment type="caution">
    <text evidence="6">The sequence shown here is derived from an EMBL/GenBank/DDBJ whole genome shotgun (WGS) entry which is preliminary data.</text>
</comment>
<evidence type="ECO:0000313" key="8">
    <source>
        <dbReference type="Proteomes" id="UP000321504"/>
    </source>
</evidence>
<reference evidence="7 8" key="1">
    <citation type="submission" date="2019-08" db="EMBL/GenBank/DDBJ databases">
        <title>Emerging of two pre-pandemic pathogenic O4:KUT lineages of Vibrio parahaemolyticus in coastal eastern China.</title>
        <authorList>
            <person name="Yu H."/>
        </authorList>
    </citation>
    <scope>NUCLEOTIDE SEQUENCE [LARGE SCALE GENOMIC DNA]</scope>
    <source>
        <strain evidence="7 8">HZ17-383</strain>
    </source>
</reference>
<dbReference type="GO" id="GO:0004577">
    <property type="term" value="F:N-acetylglucosaminyldiphosphodolichol N-acetylglucosaminyltransferase activity"/>
    <property type="evidence" value="ECO:0007669"/>
    <property type="project" value="TreeGrafter"/>
</dbReference>
<dbReference type="Proteomes" id="UP000518904">
    <property type="component" value="Unassembled WGS sequence"/>
</dbReference>
<comment type="subcellular location">
    <subcellularLocation>
        <location evidence="1">Endoplasmic reticulum membrane</location>
        <topology evidence="1">Single-pass membrane protein</topology>
    </subcellularLocation>
</comment>
<evidence type="ECO:0000256" key="4">
    <source>
        <dbReference type="ARBA" id="ARBA00022989"/>
    </source>
</evidence>
<dbReference type="PANTHER" id="PTHR12154">
    <property type="entry name" value="GLYCOSYL TRANSFERASE-RELATED"/>
    <property type="match status" value="1"/>
</dbReference>